<reference evidence="3" key="1">
    <citation type="submission" date="2013-11" db="EMBL/GenBank/DDBJ databases">
        <title>Genome sequence of the fusiform rust pathogen reveals effectors for host alternation and coevolution with pine.</title>
        <authorList>
            <consortium name="DOE Joint Genome Institute"/>
            <person name="Smith K."/>
            <person name="Pendleton A."/>
            <person name="Kubisiak T."/>
            <person name="Anderson C."/>
            <person name="Salamov A."/>
            <person name="Aerts A."/>
            <person name="Riley R."/>
            <person name="Clum A."/>
            <person name="Lindquist E."/>
            <person name="Ence D."/>
            <person name="Campbell M."/>
            <person name="Kronenberg Z."/>
            <person name="Feau N."/>
            <person name="Dhillon B."/>
            <person name="Hamelin R."/>
            <person name="Burleigh J."/>
            <person name="Smith J."/>
            <person name="Yandell M."/>
            <person name="Nelson C."/>
            <person name="Grigoriev I."/>
            <person name="Davis J."/>
        </authorList>
    </citation>
    <scope>NUCLEOTIDE SEQUENCE</scope>
    <source>
        <strain evidence="3">G11</strain>
    </source>
</reference>
<feature type="domain" description="GmrSD restriction endonucleases N-terminal" evidence="2">
    <location>
        <begin position="53"/>
        <end position="168"/>
    </location>
</feature>
<dbReference type="Pfam" id="PF03235">
    <property type="entry name" value="GmrSD_N"/>
    <property type="match status" value="1"/>
</dbReference>
<evidence type="ECO:0000313" key="4">
    <source>
        <dbReference type="Proteomes" id="UP000886653"/>
    </source>
</evidence>
<feature type="compositionally biased region" description="Low complexity" evidence="1">
    <location>
        <begin position="497"/>
        <end position="507"/>
    </location>
</feature>
<protein>
    <recommendedName>
        <fullName evidence="2">GmrSD restriction endonucleases N-terminal domain-containing protein</fullName>
    </recommendedName>
</protein>
<feature type="compositionally biased region" description="Polar residues" evidence="1">
    <location>
        <begin position="516"/>
        <end position="551"/>
    </location>
</feature>
<feature type="compositionally biased region" description="Acidic residues" evidence="1">
    <location>
        <begin position="11"/>
        <end position="26"/>
    </location>
</feature>
<name>A0A9P6NRJ5_9BASI</name>
<feature type="region of interest" description="Disordered" evidence="1">
    <location>
        <begin position="1"/>
        <end position="26"/>
    </location>
</feature>
<dbReference type="Proteomes" id="UP000886653">
    <property type="component" value="Unassembled WGS sequence"/>
</dbReference>
<dbReference type="OrthoDB" id="5419821at2759"/>
<gene>
    <name evidence="3" type="ORF">CROQUDRAFT_668257</name>
</gene>
<evidence type="ECO:0000259" key="2">
    <source>
        <dbReference type="Pfam" id="PF03235"/>
    </source>
</evidence>
<evidence type="ECO:0000256" key="1">
    <source>
        <dbReference type="SAM" id="MobiDB-lite"/>
    </source>
</evidence>
<organism evidence="3 4">
    <name type="scientific">Cronartium quercuum f. sp. fusiforme G11</name>
    <dbReference type="NCBI Taxonomy" id="708437"/>
    <lineage>
        <taxon>Eukaryota</taxon>
        <taxon>Fungi</taxon>
        <taxon>Dikarya</taxon>
        <taxon>Basidiomycota</taxon>
        <taxon>Pucciniomycotina</taxon>
        <taxon>Pucciniomycetes</taxon>
        <taxon>Pucciniales</taxon>
        <taxon>Coleosporiaceae</taxon>
        <taxon>Cronartium</taxon>
    </lineage>
</organism>
<evidence type="ECO:0000313" key="3">
    <source>
        <dbReference type="EMBL" id="KAG0150913.1"/>
    </source>
</evidence>
<feature type="compositionally biased region" description="Low complexity" evidence="1">
    <location>
        <begin position="454"/>
        <end position="468"/>
    </location>
</feature>
<feature type="region of interest" description="Disordered" evidence="1">
    <location>
        <begin position="442"/>
        <end position="645"/>
    </location>
</feature>
<accession>A0A9P6NRJ5</accession>
<feature type="compositionally biased region" description="Polar residues" evidence="1">
    <location>
        <begin position="622"/>
        <end position="645"/>
    </location>
</feature>
<dbReference type="AlphaFoldDB" id="A0A9P6NRJ5"/>
<dbReference type="PANTHER" id="PTHR39639:SF1">
    <property type="entry name" value="DUF262 DOMAIN-CONTAINING PROTEIN"/>
    <property type="match status" value="1"/>
</dbReference>
<proteinExistence type="predicted"/>
<dbReference type="EMBL" id="MU167216">
    <property type="protein sequence ID" value="KAG0150913.1"/>
    <property type="molecule type" value="Genomic_DNA"/>
</dbReference>
<feature type="compositionally biased region" description="Low complexity" evidence="1">
    <location>
        <begin position="587"/>
        <end position="605"/>
    </location>
</feature>
<dbReference type="InterPro" id="IPR004919">
    <property type="entry name" value="GmrSD_N"/>
</dbReference>
<keyword evidence="4" id="KW-1185">Reference proteome</keyword>
<comment type="caution">
    <text evidence="3">The sequence shown here is derived from an EMBL/GenBank/DDBJ whole genome shotgun (WGS) entry which is preliminary data.</text>
</comment>
<sequence>MPPRRRLPSEDPSESYDEGEDDGSGDFVDELMADEIPGEIESANCRVMSTRELFQRMNDHTIDVEPPYQRAVVWARAAQSSLIDSIFKNKWVPTLLFSERVQAVGIADKDGQTQSRRKRIWVCMDGKQRLTSIKLFLTGKIPWIRQPGKQWYFKQSNPPSPSRLIISEELQEIFLSRGITTALYQKLTEVEERDIFRLVQEGKPLTIGEKMQAAAGAWGEYFEELTQRYMVRDATHPNGWCGRITKMTRGADFKTITSMVLLIRDMIDHPNKAPGLITSMQLQKELIALQAVPVPYKLKKEVLLLLDMFMDISLLAPPNTQYTNELNTPEAIFAPIKQGRKSMISPVEMIWIPYLISRHGRQLSIGRLLELIELFKVDSKSSSHIPLHLLHNLFVFYRFHSSHRPVRIRYPSEVKNNKDVTRYIIEWVRDVDVRRLKGKYSGFRVPRAPEPPKASSTASSTTTAQTQAGPRHANGGYVPSSPRSNTQVSKRKNTAPNDSDSSSVSNVKRPRPSAPFPSTNVAQSNTPQLSRLDSSINVNSAPPTSTNSGASTGPRPTASGCQGSHQANGLERGHADPVGSLFGSTRASQMSSFGGSSASQFGQPSNFAARSGSMGASFGVLRQTQPNRNSDQQRPRSSYATTQPI</sequence>
<dbReference type="PANTHER" id="PTHR39639">
    <property type="entry name" value="CHROMOSOME 16, WHOLE GENOME SHOTGUN SEQUENCE"/>
    <property type="match status" value="1"/>
</dbReference>